<sequence>INYRNDCPVEPFIPIYLIVAGSCGLLKAIILTCEKLKNPETDEEQNTDEFSSYEDISNTSKFMDGILNIFMFTWFIAGNVWVYTHYKPNAKPPLHDPLNYCEPTVYWFAFWIVTVSYVIMGTIFFCICCLGACASCTALFVTKT</sequence>
<keyword evidence="2" id="KW-1185">Reference proteome</keyword>
<organism evidence="1 2">
    <name type="scientific">Paramuricea clavata</name>
    <name type="common">Red gorgonian</name>
    <name type="synonym">Violescent sea-whip</name>
    <dbReference type="NCBI Taxonomy" id="317549"/>
    <lineage>
        <taxon>Eukaryota</taxon>
        <taxon>Metazoa</taxon>
        <taxon>Cnidaria</taxon>
        <taxon>Anthozoa</taxon>
        <taxon>Octocorallia</taxon>
        <taxon>Malacalcyonacea</taxon>
        <taxon>Plexauridae</taxon>
        <taxon>Paramuricea</taxon>
    </lineage>
</organism>
<gene>
    <name evidence="1" type="ORF">PACLA_8A009310</name>
</gene>
<evidence type="ECO:0000313" key="2">
    <source>
        <dbReference type="Proteomes" id="UP001152795"/>
    </source>
</evidence>
<accession>A0A7D9KW48</accession>
<protein>
    <submittedName>
        <fullName evidence="1">Partial</fullName>
    </submittedName>
</protein>
<name>A0A7D9KW48_PARCT</name>
<dbReference type="PANTHER" id="PTHR33444:SF2">
    <property type="entry name" value="MARVEL DOMAIN-CONTAINING PROTEIN"/>
    <property type="match status" value="1"/>
</dbReference>
<dbReference type="EMBL" id="CACRXK020011429">
    <property type="protein sequence ID" value="CAB4021425.1"/>
    <property type="molecule type" value="Genomic_DNA"/>
</dbReference>
<dbReference type="OrthoDB" id="6157510at2759"/>
<feature type="non-terminal residue" evidence="1">
    <location>
        <position position="1"/>
    </location>
</feature>
<proteinExistence type="predicted"/>
<evidence type="ECO:0000313" key="1">
    <source>
        <dbReference type="EMBL" id="CAB4021425.1"/>
    </source>
</evidence>
<comment type="caution">
    <text evidence="1">The sequence shown here is derived from an EMBL/GenBank/DDBJ whole genome shotgun (WGS) entry which is preliminary data.</text>
</comment>
<dbReference type="AlphaFoldDB" id="A0A7D9KW48"/>
<dbReference type="InterPro" id="IPR040350">
    <property type="entry name" value="TMEM272"/>
</dbReference>
<reference evidence="1" key="1">
    <citation type="submission" date="2020-04" db="EMBL/GenBank/DDBJ databases">
        <authorList>
            <person name="Alioto T."/>
            <person name="Alioto T."/>
            <person name="Gomez Garrido J."/>
        </authorList>
    </citation>
    <scope>NUCLEOTIDE SEQUENCE</scope>
    <source>
        <strain evidence="1">A484AB</strain>
    </source>
</reference>
<dbReference type="Proteomes" id="UP001152795">
    <property type="component" value="Unassembled WGS sequence"/>
</dbReference>
<dbReference type="PANTHER" id="PTHR33444">
    <property type="entry name" value="SI:DKEY-19B23.12-RELATED"/>
    <property type="match status" value="1"/>
</dbReference>